<evidence type="ECO:0000256" key="4">
    <source>
        <dbReference type="ARBA" id="ARBA00022723"/>
    </source>
</evidence>
<gene>
    <name evidence="13" type="ORF">IAC42_06185</name>
</gene>
<protein>
    <recommendedName>
        <fullName evidence="2 8">Aspartate carbamoyltransferase</fullName>
        <ecNumber evidence="2 8">2.1.3.2</ecNumber>
    </recommendedName>
</protein>
<dbReference type="SUPFAM" id="SSF54893">
    <property type="entry name" value="Aspartate carbamoyltransferase, Regulatory-chain, N-terminal domain"/>
    <property type="match status" value="1"/>
</dbReference>
<evidence type="ECO:0000259" key="12">
    <source>
        <dbReference type="Pfam" id="PF02748"/>
    </source>
</evidence>
<dbReference type="Pfam" id="PF02748">
    <property type="entry name" value="PyrI_C"/>
    <property type="match status" value="1"/>
</dbReference>
<feature type="domain" description="Aspartate/ornithine carbamoyltransferase Asp/Orn-binding" evidence="9">
    <location>
        <begin position="177"/>
        <end position="333"/>
    </location>
</feature>
<evidence type="ECO:0000256" key="5">
    <source>
        <dbReference type="ARBA" id="ARBA00022833"/>
    </source>
</evidence>
<dbReference type="GO" id="GO:0046872">
    <property type="term" value="F:metal ion binding"/>
    <property type="evidence" value="ECO:0007669"/>
    <property type="project" value="UniProtKB-KW"/>
</dbReference>
<dbReference type="PANTHER" id="PTHR35805">
    <property type="entry name" value="ASPARTATE CARBAMOYLTRANSFERASE REGULATORY CHAIN"/>
    <property type="match status" value="1"/>
</dbReference>
<evidence type="ECO:0000313" key="13">
    <source>
        <dbReference type="EMBL" id="MBO8443332.1"/>
    </source>
</evidence>
<dbReference type="NCBIfam" id="TIGR00670">
    <property type="entry name" value="asp_carb_tr"/>
    <property type="match status" value="1"/>
</dbReference>
<dbReference type="SUPFAM" id="SSF53671">
    <property type="entry name" value="Aspartate/ornithine carbamoyltransferase"/>
    <property type="match status" value="1"/>
</dbReference>
<reference evidence="13" key="1">
    <citation type="submission" date="2020-10" db="EMBL/GenBank/DDBJ databases">
        <authorList>
            <person name="Gilroy R."/>
        </authorList>
    </citation>
    <scope>NUCLEOTIDE SEQUENCE</scope>
    <source>
        <strain evidence="13">11167</strain>
    </source>
</reference>
<dbReference type="InterPro" id="IPR006131">
    <property type="entry name" value="Asp_carbamoyltransf_Asp/Orn-bd"/>
</dbReference>
<dbReference type="InterPro" id="IPR002082">
    <property type="entry name" value="Asp_carbamoyltransf"/>
</dbReference>
<comment type="catalytic activity">
    <reaction evidence="7">
        <text>carbamoyl phosphate + L-aspartate = N-carbamoyl-L-aspartate + phosphate + H(+)</text>
        <dbReference type="Rhea" id="RHEA:20013"/>
        <dbReference type="ChEBI" id="CHEBI:15378"/>
        <dbReference type="ChEBI" id="CHEBI:29991"/>
        <dbReference type="ChEBI" id="CHEBI:32814"/>
        <dbReference type="ChEBI" id="CHEBI:43474"/>
        <dbReference type="ChEBI" id="CHEBI:58228"/>
        <dbReference type="EC" id="2.1.3.2"/>
    </reaction>
</comment>
<dbReference type="InterPro" id="IPR036901">
    <property type="entry name" value="Asp/Orn_carbamoylTrfase_sf"/>
</dbReference>
<dbReference type="GO" id="GO:0006520">
    <property type="term" value="P:amino acid metabolic process"/>
    <property type="evidence" value="ECO:0007669"/>
    <property type="project" value="InterPro"/>
</dbReference>
<dbReference type="PANTHER" id="PTHR35805:SF1">
    <property type="entry name" value="ASPARTATE CARBAMOYLTRANSFERASE REGULATORY CHAIN"/>
    <property type="match status" value="1"/>
</dbReference>
<organism evidence="13 14">
    <name type="scientific">Candidatus Aphodenecus pullistercoris</name>
    <dbReference type="NCBI Taxonomy" id="2840669"/>
    <lineage>
        <taxon>Bacteria</taxon>
        <taxon>Pseudomonadati</taxon>
        <taxon>Spirochaetota</taxon>
        <taxon>Spirochaetia</taxon>
        <taxon>Spirochaetales</taxon>
        <taxon>Candidatus Aphodenecus</taxon>
    </lineage>
</organism>
<dbReference type="InterPro" id="IPR006130">
    <property type="entry name" value="Asp/Orn_carbamoylTrfase"/>
</dbReference>
<dbReference type="EC" id="2.1.3.2" evidence="2 8"/>
<dbReference type="PRINTS" id="PR00100">
    <property type="entry name" value="AOTCASE"/>
</dbReference>
<evidence type="ECO:0000256" key="2">
    <source>
        <dbReference type="ARBA" id="ARBA00013008"/>
    </source>
</evidence>
<keyword evidence="3" id="KW-0808">Transferase</keyword>
<evidence type="ECO:0000256" key="1">
    <source>
        <dbReference type="ARBA" id="ARBA00004852"/>
    </source>
</evidence>
<comment type="pathway">
    <text evidence="1">Pyrimidine metabolism; UMP biosynthesis via de novo pathway; (S)-dihydroorotate from bicarbonate: step 2/3.</text>
</comment>
<evidence type="ECO:0000256" key="8">
    <source>
        <dbReference type="NCBIfam" id="TIGR00670"/>
    </source>
</evidence>
<dbReference type="GO" id="GO:0004070">
    <property type="term" value="F:aspartate carbamoyltransferase activity"/>
    <property type="evidence" value="ECO:0007669"/>
    <property type="project" value="UniProtKB-UniRule"/>
</dbReference>
<evidence type="ECO:0000259" key="10">
    <source>
        <dbReference type="Pfam" id="PF01948"/>
    </source>
</evidence>
<dbReference type="GO" id="GO:0009347">
    <property type="term" value="C:aspartate carbamoyltransferase complex"/>
    <property type="evidence" value="ECO:0007669"/>
    <property type="project" value="InterPro"/>
</dbReference>
<comment type="caution">
    <text evidence="13">The sequence shown here is derived from an EMBL/GenBank/DDBJ whole genome shotgun (WGS) entry which is preliminary data.</text>
</comment>
<dbReference type="AlphaFoldDB" id="A0A9D9E9U3"/>
<evidence type="ECO:0000256" key="6">
    <source>
        <dbReference type="ARBA" id="ARBA00022975"/>
    </source>
</evidence>
<dbReference type="Proteomes" id="UP000823633">
    <property type="component" value="Unassembled WGS sequence"/>
</dbReference>
<evidence type="ECO:0000256" key="3">
    <source>
        <dbReference type="ARBA" id="ARBA00022679"/>
    </source>
</evidence>
<evidence type="ECO:0000256" key="7">
    <source>
        <dbReference type="ARBA" id="ARBA00048859"/>
    </source>
</evidence>
<feature type="domain" description="Aspartate carbamoyltransferase regulatory subunit C-terminal" evidence="12">
    <location>
        <begin position="476"/>
        <end position="526"/>
    </location>
</feature>
<keyword evidence="6" id="KW-0665">Pyrimidine biosynthesis</keyword>
<dbReference type="NCBIfam" id="NF009916">
    <property type="entry name" value="PRK13376.1"/>
    <property type="match status" value="1"/>
</dbReference>
<dbReference type="PROSITE" id="PS00097">
    <property type="entry name" value="CARBAMOYLTRANSFERASE"/>
    <property type="match status" value="1"/>
</dbReference>
<dbReference type="InterPro" id="IPR036792">
    <property type="entry name" value="Asp_carbatrfase_reg_C_sf"/>
</dbReference>
<feature type="domain" description="Aspartate carbamoyltransferase regulatory subunit N-terminal" evidence="10">
    <location>
        <begin position="377"/>
        <end position="471"/>
    </location>
</feature>
<dbReference type="InterPro" id="IPR002801">
    <property type="entry name" value="Asp_carbamoylTrfase_reg"/>
</dbReference>
<dbReference type="PRINTS" id="PR00101">
    <property type="entry name" value="ATCASE"/>
</dbReference>
<dbReference type="Pfam" id="PF01948">
    <property type="entry name" value="PyrI"/>
    <property type="match status" value="1"/>
</dbReference>
<feature type="domain" description="Aspartate/ornithine carbamoyltransferase carbamoyl-P binding" evidence="11">
    <location>
        <begin position="9"/>
        <end position="168"/>
    </location>
</feature>
<dbReference type="EMBL" id="JADIMU010000040">
    <property type="protein sequence ID" value="MBO8443332.1"/>
    <property type="molecule type" value="Genomic_DNA"/>
</dbReference>
<evidence type="ECO:0000313" key="14">
    <source>
        <dbReference type="Proteomes" id="UP000823633"/>
    </source>
</evidence>
<accession>A0A9D9E9U3</accession>
<name>A0A9D9E9U3_9SPIR</name>
<dbReference type="GO" id="GO:0009220">
    <property type="term" value="P:pyrimidine ribonucleotide biosynthetic process"/>
    <property type="evidence" value="ECO:0007669"/>
    <property type="project" value="UniProtKB-UniRule"/>
</dbReference>
<dbReference type="GO" id="GO:0016597">
    <property type="term" value="F:amino acid binding"/>
    <property type="evidence" value="ECO:0007669"/>
    <property type="project" value="InterPro"/>
</dbReference>
<evidence type="ECO:0000259" key="9">
    <source>
        <dbReference type="Pfam" id="PF00185"/>
    </source>
</evidence>
<sequence>MSVNVFRGRSLTVIEDLSIEERRYFFKKVRQLKDAILANDEATLDLFRIDDPDFGIYEVFLEDSTRTKESFRNAAKFHHAKVSELMCSSSSINKGESYADTFNMLSGYSNTIFIVRSKVEGLCRYLDEESAEYTRRNSLPVKPAFINAGDGKHEHPTQELLDEFTFLEDNGMDFSSLHLALVGDLYHGRTVHSKADGLKVFDHVKVDLIAPPELAMPDSYVEKMKENGFEVRAFSSIEEYLECGDIATKWYFTRPQLERMGERILQKQDELRKSITFRREFMDRLKEGTKFYHPLPRHKEHPTIPTFLDNTSLNAWERQAINGMYCRIVLLSLIAGRIGEDYDGPVREKRNIGDEEYIVSVDLSKRSKEVKNYSEGVHPIDNGIVIDHICKGDSPSEIRAHMRLISSVLGIDEGRGGEWISRGADGQYKGIIFRPGDYELGRKDLKRLAAIAPKCTLNIIKDGKVTEKYRTHIPPRIYNFDDLCCTNDACISHPSQGEGVSPSFERTPDGHFACVYCGKFHTYKEIWKRRG</sequence>
<dbReference type="GO" id="GO:0006207">
    <property type="term" value="P:'de novo' pyrimidine nucleobase biosynthetic process"/>
    <property type="evidence" value="ECO:0007669"/>
    <property type="project" value="InterPro"/>
</dbReference>
<dbReference type="Gene3D" id="3.30.70.140">
    <property type="entry name" value="Aspartate carbamoyltransferase regulatory subunit, N-terminal domain"/>
    <property type="match status" value="1"/>
</dbReference>
<dbReference type="InterPro" id="IPR020542">
    <property type="entry name" value="Asp_carbamoyltrfase_reg_C"/>
</dbReference>
<evidence type="ECO:0000259" key="11">
    <source>
        <dbReference type="Pfam" id="PF02729"/>
    </source>
</evidence>
<dbReference type="InterPro" id="IPR006132">
    <property type="entry name" value="Asp/Orn_carbamoyltranf_P-bd"/>
</dbReference>
<dbReference type="Gene3D" id="3.40.50.1370">
    <property type="entry name" value="Aspartate/ornithine carbamoyltransferase"/>
    <property type="match status" value="2"/>
</dbReference>
<keyword evidence="5" id="KW-0862">Zinc</keyword>
<dbReference type="InterPro" id="IPR020545">
    <property type="entry name" value="Asp_carbamoyltransf_reg_N"/>
</dbReference>
<dbReference type="Pfam" id="PF00185">
    <property type="entry name" value="OTCace"/>
    <property type="match status" value="1"/>
</dbReference>
<dbReference type="Pfam" id="PF02729">
    <property type="entry name" value="OTCace_N"/>
    <property type="match status" value="1"/>
</dbReference>
<dbReference type="SUPFAM" id="SSF57825">
    <property type="entry name" value="Aspartate carbamoyltransferase, Regulatory-chain, C-terminal domain"/>
    <property type="match status" value="1"/>
</dbReference>
<keyword evidence="4" id="KW-0479">Metal-binding</keyword>
<dbReference type="InterPro" id="IPR036793">
    <property type="entry name" value="Asp_carbatrfase_reg_N_sf"/>
</dbReference>
<proteinExistence type="predicted"/>
<reference evidence="13" key="2">
    <citation type="journal article" date="2021" name="PeerJ">
        <title>Extensive microbial diversity within the chicken gut microbiome revealed by metagenomics and culture.</title>
        <authorList>
            <person name="Gilroy R."/>
            <person name="Ravi A."/>
            <person name="Getino M."/>
            <person name="Pursley I."/>
            <person name="Horton D.L."/>
            <person name="Alikhan N.F."/>
            <person name="Baker D."/>
            <person name="Gharbi K."/>
            <person name="Hall N."/>
            <person name="Watson M."/>
            <person name="Adriaenssens E.M."/>
            <person name="Foster-Nyarko E."/>
            <person name="Jarju S."/>
            <person name="Secka A."/>
            <person name="Antonio M."/>
            <person name="Oren A."/>
            <person name="Chaudhuri R.R."/>
            <person name="La Ragione R."/>
            <person name="Hildebrand F."/>
            <person name="Pallen M.J."/>
        </authorList>
    </citation>
    <scope>NUCLEOTIDE SEQUENCE</scope>
    <source>
        <strain evidence="13">11167</strain>
    </source>
</reference>